<dbReference type="InterPro" id="IPR050173">
    <property type="entry name" value="ABC_transporter_C-like"/>
</dbReference>
<keyword evidence="8 10" id="KW-0472">Membrane</keyword>
<dbReference type="InterPro" id="IPR003593">
    <property type="entry name" value="AAA+_ATPase"/>
</dbReference>
<feature type="transmembrane region" description="Helical" evidence="10">
    <location>
        <begin position="688"/>
        <end position="712"/>
    </location>
</feature>
<dbReference type="GO" id="GO:0016020">
    <property type="term" value="C:membrane"/>
    <property type="evidence" value="ECO:0007669"/>
    <property type="project" value="UniProtKB-SubCell"/>
</dbReference>
<comment type="subcellular location">
    <subcellularLocation>
        <location evidence="1">Membrane</location>
        <topology evidence="1">Multi-pass membrane protein</topology>
    </subcellularLocation>
</comment>
<accession>A0AAD9VMJ6</accession>
<dbReference type="Proteomes" id="UP001258017">
    <property type="component" value="Unassembled WGS sequence"/>
</dbReference>
<feature type="transmembrane region" description="Helical" evidence="10">
    <location>
        <begin position="134"/>
        <end position="156"/>
    </location>
</feature>
<evidence type="ECO:0000256" key="6">
    <source>
        <dbReference type="ARBA" id="ARBA00022840"/>
    </source>
</evidence>
<dbReference type="GO" id="GO:0005524">
    <property type="term" value="F:ATP binding"/>
    <property type="evidence" value="ECO:0007669"/>
    <property type="project" value="UniProtKB-KW"/>
</dbReference>
<evidence type="ECO:0000256" key="4">
    <source>
        <dbReference type="ARBA" id="ARBA00022692"/>
    </source>
</evidence>
<evidence type="ECO:0000256" key="7">
    <source>
        <dbReference type="ARBA" id="ARBA00022989"/>
    </source>
</evidence>
<keyword evidence="14" id="KW-1185">Reference proteome</keyword>
<reference evidence="13" key="1">
    <citation type="submission" date="2021-08" db="EMBL/GenBank/DDBJ databases">
        <authorList>
            <person name="Misof B."/>
            <person name="Oliver O."/>
            <person name="Podsiadlowski L."/>
            <person name="Donath A."/>
            <person name="Peters R."/>
            <person name="Mayer C."/>
            <person name="Rust J."/>
            <person name="Gunkel S."/>
            <person name="Lesny P."/>
            <person name="Martin S."/>
            <person name="Oeyen J.P."/>
            <person name="Petersen M."/>
            <person name="Panagiotis P."/>
            <person name="Wilbrandt J."/>
            <person name="Tanja T."/>
        </authorList>
    </citation>
    <scope>NUCLEOTIDE SEQUENCE</scope>
    <source>
        <strain evidence="13">GBR_01_08_01A</strain>
        <tissue evidence="13">Thorax + abdomen</tissue>
    </source>
</reference>
<evidence type="ECO:0000256" key="5">
    <source>
        <dbReference type="ARBA" id="ARBA00022741"/>
    </source>
</evidence>
<protein>
    <recommendedName>
        <fullName evidence="15">Multidrug resistance-associated protein lethal(2)03659</fullName>
    </recommendedName>
</protein>
<evidence type="ECO:0000256" key="8">
    <source>
        <dbReference type="ARBA" id="ARBA00023136"/>
    </source>
</evidence>
<organism evidence="13 14">
    <name type="scientific">Odynerus spinipes</name>
    <dbReference type="NCBI Taxonomy" id="1348599"/>
    <lineage>
        <taxon>Eukaryota</taxon>
        <taxon>Metazoa</taxon>
        <taxon>Ecdysozoa</taxon>
        <taxon>Arthropoda</taxon>
        <taxon>Hexapoda</taxon>
        <taxon>Insecta</taxon>
        <taxon>Pterygota</taxon>
        <taxon>Neoptera</taxon>
        <taxon>Endopterygota</taxon>
        <taxon>Hymenoptera</taxon>
        <taxon>Apocrita</taxon>
        <taxon>Aculeata</taxon>
        <taxon>Vespoidea</taxon>
        <taxon>Vespidae</taxon>
        <taxon>Eumeninae</taxon>
        <taxon>Odynerus</taxon>
    </lineage>
</organism>
<dbReference type="CDD" id="cd03250">
    <property type="entry name" value="ABCC_MRP_domain1"/>
    <property type="match status" value="1"/>
</dbReference>
<evidence type="ECO:0000259" key="11">
    <source>
        <dbReference type="PROSITE" id="PS50893"/>
    </source>
</evidence>
<gene>
    <name evidence="13" type="ORF">KPH14_012558</name>
</gene>
<feature type="transmembrane region" description="Helical" evidence="10">
    <location>
        <begin position="830"/>
        <end position="848"/>
    </location>
</feature>
<dbReference type="SMART" id="SM00382">
    <property type="entry name" value="AAA"/>
    <property type="match status" value="2"/>
</dbReference>
<dbReference type="SUPFAM" id="SSF52540">
    <property type="entry name" value="P-loop containing nucleoside triphosphate hydrolases"/>
    <property type="match status" value="2"/>
</dbReference>
<dbReference type="FunFam" id="3.40.50.300:FF:000482">
    <property type="entry name" value="Multidrug resistance-associated protein member 4"/>
    <property type="match status" value="1"/>
</dbReference>
<dbReference type="PROSITE" id="PS50893">
    <property type="entry name" value="ABC_TRANSPORTER_2"/>
    <property type="match status" value="2"/>
</dbReference>
<dbReference type="SUPFAM" id="SSF90123">
    <property type="entry name" value="ABC transporter transmembrane region"/>
    <property type="match status" value="2"/>
</dbReference>
<dbReference type="Gene3D" id="3.40.50.300">
    <property type="entry name" value="P-loop containing nucleotide triphosphate hydrolases"/>
    <property type="match status" value="2"/>
</dbReference>
<dbReference type="EMBL" id="JAIFRP010000062">
    <property type="protein sequence ID" value="KAK2580321.1"/>
    <property type="molecule type" value="Genomic_DNA"/>
</dbReference>
<evidence type="ECO:0000256" key="9">
    <source>
        <dbReference type="SAM" id="MobiDB-lite"/>
    </source>
</evidence>
<dbReference type="GO" id="GO:0016887">
    <property type="term" value="F:ATP hydrolysis activity"/>
    <property type="evidence" value="ECO:0007669"/>
    <property type="project" value="InterPro"/>
</dbReference>
<dbReference type="PROSITE" id="PS50929">
    <property type="entry name" value="ABC_TM1F"/>
    <property type="match status" value="2"/>
</dbReference>
<keyword evidence="6" id="KW-0067">ATP-binding</keyword>
<evidence type="ECO:0000256" key="1">
    <source>
        <dbReference type="ARBA" id="ARBA00004141"/>
    </source>
</evidence>
<feature type="transmembrane region" description="Helical" evidence="10">
    <location>
        <begin position="756"/>
        <end position="778"/>
    </location>
</feature>
<keyword evidence="4 10" id="KW-0812">Transmembrane</keyword>
<dbReference type="InterPro" id="IPR027417">
    <property type="entry name" value="P-loop_NTPase"/>
</dbReference>
<feature type="domain" description="ABC transporter" evidence="11">
    <location>
        <begin position="1033"/>
        <end position="1266"/>
    </location>
</feature>
<dbReference type="Pfam" id="PF00005">
    <property type="entry name" value="ABC_tran"/>
    <property type="match status" value="2"/>
</dbReference>
<feature type="domain" description="ABC transmembrane type-1" evidence="12">
    <location>
        <begin position="107"/>
        <end position="367"/>
    </location>
</feature>
<dbReference type="PANTHER" id="PTHR24223:SF456">
    <property type="entry name" value="MULTIDRUG RESISTANCE-ASSOCIATED PROTEIN LETHAL(2)03659"/>
    <property type="match status" value="1"/>
</dbReference>
<keyword evidence="5" id="KW-0547">Nucleotide-binding</keyword>
<keyword evidence="3" id="KW-0813">Transport</keyword>
<feature type="transmembrane region" description="Helical" evidence="10">
    <location>
        <begin position="327"/>
        <end position="347"/>
    </location>
</feature>
<dbReference type="Pfam" id="PF00664">
    <property type="entry name" value="ABC_membrane"/>
    <property type="match status" value="2"/>
</dbReference>
<dbReference type="InterPro" id="IPR036640">
    <property type="entry name" value="ABC1_TM_sf"/>
</dbReference>
<dbReference type="InterPro" id="IPR017871">
    <property type="entry name" value="ABC_transporter-like_CS"/>
</dbReference>
<dbReference type="InterPro" id="IPR044746">
    <property type="entry name" value="ABCC_6TM_D1"/>
</dbReference>
<feature type="region of interest" description="Disordered" evidence="9">
    <location>
        <begin position="641"/>
        <end position="665"/>
    </location>
</feature>
<dbReference type="CDD" id="cd18579">
    <property type="entry name" value="ABC_6TM_ABCC_D1"/>
    <property type="match status" value="1"/>
</dbReference>
<dbReference type="FunFam" id="1.20.1560.10:FF:000026">
    <property type="entry name" value="Multidrug resistance-associated protein lethal(2)03659"/>
    <property type="match status" value="1"/>
</dbReference>
<feature type="transmembrane region" description="Helical" evidence="10">
    <location>
        <begin position="953"/>
        <end position="973"/>
    </location>
</feature>
<evidence type="ECO:0000256" key="10">
    <source>
        <dbReference type="SAM" id="Phobius"/>
    </source>
</evidence>
<evidence type="ECO:0000259" key="12">
    <source>
        <dbReference type="PROSITE" id="PS50929"/>
    </source>
</evidence>
<proteinExistence type="inferred from homology"/>
<dbReference type="PANTHER" id="PTHR24223">
    <property type="entry name" value="ATP-BINDING CASSETTE SUB-FAMILY C"/>
    <property type="match status" value="1"/>
</dbReference>
<feature type="domain" description="ABC transmembrane type-1" evidence="12">
    <location>
        <begin position="703"/>
        <end position="995"/>
    </location>
</feature>
<comment type="caution">
    <text evidence="13">The sequence shown here is derived from an EMBL/GenBank/DDBJ whole genome shotgun (WGS) entry which is preliminary data.</text>
</comment>
<dbReference type="CDD" id="cd03244">
    <property type="entry name" value="ABCC_MRP_domain2"/>
    <property type="match status" value="1"/>
</dbReference>
<evidence type="ECO:0008006" key="15">
    <source>
        <dbReference type="Google" id="ProtNLM"/>
    </source>
</evidence>
<name>A0AAD9VMJ6_9HYME</name>
<dbReference type="InterPro" id="IPR011527">
    <property type="entry name" value="ABC1_TM_dom"/>
</dbReference>
<evidence type="ECO:0000256" key="3">
    <source>
        <dbReference type="ARBA" id="ARBA00022448"/>
    </source>
</evidence>
<feature type="domain" description="ABC transporter" evidence="11">
    <location>
        <begin position="412"/>
        <end position="635"/>
    </location>
</feature>
<feature type="transmembrane region" description="Helical" evidence="10">
    <location>
        <begin position="237"/>
        <end position="255"/>
    </location>
</feature>
<keyword evidence="7 10" id="KW-1133">Transmembrane helix</keyword>
<evidence type="ECO:0000313" key="14">
    <source>
        <dbReference type="Proteomes" id="UP001258017"/>
    </source>
</evidence>
<feature type="transmembrane region" description="Helical" evidence="10">
    <location>
        <begin position="213"/>
        <end position="231"/>
    </location>
</feature>
<evidence type="ECO:0000256" key="2">
    <source>
        <dbReference type="ARBA" id="ARBA00009726"/>
    </source>
</evidence>
<dbReference type="GO" id="GO:0140359">
    <property type="term" value="F:ABC-type transporter activity"/>
    <property type="evidence" value="ECO:0007669"/>
    <property type="project" value="InterPro"/>
</dbReference>
<sequence length="1293" mass="146119">MDKNERKKVKNPVEHASIFSIVTFKWIFKTFLLGYKRELEETDLYTPLKEDQSGVLGERIVQIWEDLEKKSNEKKDGSRPRLYWTLARCFGKKLLLIGIIQGFTEFVSRVAQPLVLGNLLTCLNAKKENVEPEIYYYAAAFIVLPFIDCFVFHLSLQSSMHTGMKMRIACCTLMYRKILRLSNSVFESETSVGQIVNLMSNDASRMDYVAHSINYMWIGPVQALIIAYILYIQVGPAAVVGLFMFLLFIPLQAFLGKKAAKLMLLSAQRTDERLRLMNELIAGVQIIKMYVWEIPFSKLVEKNRRKEMTTIKRYSIVEQTSLTFDCYVPRICLFIAILTYVFTGNYVTAEKVFTIASFFSIVRKSMTIGFPLSIHQVVEGLASMRRIERFMMYTEVEKVEKKIEDVGPPHKVVLKNVTAKWNEESKENTLSNVNLSIEPGSLVAIIGQVGSGKSSLLHVMLHELPLKEGSLEITGKIAYVSQQPWIFASSIRQNILFGRSMDQVRYKQTIQACQLDQDITLFPHGDSTVVGERGISLSGGQRARINLARAVYADADIYLFDDPLSAVDARVARRIVEDCICGYLKNKTRILVTHQLQFLKCADQVIVMHNGSARSTGDLNTLEASGIDLSKLVMEEKDLEKSYESSQDETKEDSKGIVSEKTNESSLKDLPPVDIAEMRTTGHVSAKVYASYFTACGNGLLLLLLTMLIILYQTAASGGDYFVAYWVNIEEASWEMAENGTMLFEWKGPLSRMDIIYIYSGVTALTAIFCIFQIISYFDICMRSSTNLHSAMFRSIVRTNMYFFNTNPVGRILNRFSKDMGAIDTRMPTSMLDVIIIATGMIAIMGIVGSVNPWLLLPVVFISGFVYYLRKFYLATSRSVKRLEGITRSPVFDHVSATLQGLTTIRALNSQRILIHEFDNHQDLHSSAWFIFISASRAFGTYIELMSVIYRSLVVTFFLFLSNSVVGNVGLVITQTSMLIDMLQWGVRQTVEVENLMTSVERILEYSRLEEEPMLDSNPKCKPPKDWPRNGLIEFKNVKLKYGPNEPYVLKDITFMIAPKEKVGIVGRTGSGKSSLINALFRLATVEGEICIDDIPTSAIGLHDFRSKISIIPQEPILFSGSLRRNLDPFDEYSDHILWQALEEVELKEVVEEMIAGLNSRVSEGGMNFSVGQRQLLCLARAIIRNNKIIVLDEATANVDLRTDSLIQQTVRNKLKDCSVLTIAHRLNTIMDSDKILVMNAGCLVECGHPYTLLQNKGYFYHMVQQTGPTMTAALTEIAKKSYFITDDLPPSR</sequence>
<dbReference type="InterPro" id="IPR003439">
    <property type="entry name" value="ABC_transporter-like_ATP-bd"/>
</dbReference>
<dbReference type="FunFam" id="1.20.1560.10:FF:000014">
    <property type="entry name" value="Multidrug resistance-associated protein member 4"/>
    <property type="match status" value="1"/>
</dbReference>
<evidence type="ECO:0000313" key="13">
    <source>
        <dbReference type="EMBL" id="KAK2580321.1"/>
    </source>
</evidence>
<reference evidence="13" key="2">
    <citation type="journal article" date="2023" name="Commun. Biol.">
        <title>Intrasexual cuticular hydrocarbon dimorphism in a wasp sheds light on hydrocarbon biosynthesis genes in Hymenoptera.</title>
        <authorList>
            <person name="Moris V.C."/>
            <person name="Podsiadlowski L."/>
            <person name="Martin S."/>
            <person name="Oeyen J.P."/>
            <person name="Donath A."/>
            <person name="Petersen M."/>
            <person name="Wilbrandt J."/>
            <person name="Misof B."/>
            <person name="Liedtke D."/>
            <person name="Thamm M."/>
            <person name="Scheiner R."/>
            <person name="Schmitt T."/>
            <person name="Niehuis O."/>
        </authorList>
    </citation>
    <scope>NUCLEOTIDE SEQUENCE</scope>
    <source>
        <strain evidence="13">GBR_01_08_01A</strain>
    </source>
</reference>
<dbReference type="Gene3D" id="1.20.1560.10">
    <property type="entry name" value="ABC transporter type 1, transmembrane domain"/>
    <property type="match status" value="2"/>
</dbReference>
<comment type="similarity">
    <text evidence="2">Belongs to the ABC transporter superfamily. ABCC family. Conjugate transporter (TC 3.A.1.208) subfamily.</text>
</comment>
<feature type="compositionally biased region" description="Basic and acidic residues" evidence="9">
    <location>
        <begin position="641"/>
        <end position="655"/>
    </location>
</feature>
<dbReference type="FunFam" id="3.40.50.300:FF:000163">
    <property type="entry name" value="Multidrug resistance-associated protein member 4"/>
    <property type="match status" value="1"/>
</dbReference>
<dbReference type="PROSITE" id="PS00211">
    <property type="entry name" value="ABC_TRANSPORTER_1"/>
    <property type="match status" value="2"/>
</dbReference>